<dbReference type="AlphaFoldDB" id="A0A1R1MMQ4"/>
<proteinExistence type="predicted"/>
<dbReference type="RefSeq" id="WP_076712508.1">
    <property type="nucleotide sequence ID" value="NZ_MOEN01000005.1"/>
</dbReference>
<reference evidence="1 2" key="1">
    <citation type="submission" date="2016-10" db="EMBL/GenBank/DDBJ databases">
        <title>Genome sequence of a sulfur-reducing bacterium Desulfurobacterium indicum K6013.</title>
        <authorList>
            <person name="Cao J."/>
            <person name="Shao Z."/>
            <person name="Alain K."/>
            <person name="Jebbar M."/>
        </authorList>
    </citation>
    <scope>NUCLEOTIDE SEQUENCE [LARGE SCALE GENOMIC DNA]</scope>
    <source>
        <strain evidence="1 2">K6013</strain>
    </source>
</reference>
<dbReference type="STRING" id="1914305.BLW93_02335"/>
<keyword evidence="2" id="KW-1185">Reference proteome</keyword>
<dbReference type="OrthoDB" id="5402300at2"/>
<dbReference type="EMBL" id="MOEN01000005">
    <property type="protein sequence ID" value="OMH41029.1"/>
    <property type="molecule type" value="Genomic_DNA"/>
</dbReference>
<dbReference type="Proteomes" id="UP000187408">
    <property type="component" value="Unassembled WGS sequence"/>
</dbReference>
<protein>
    <submittedName>
        <fullName evidence="1">Uncharacterized protein</fullName>
    </submittedName>
</protein>
<accession>A0A1R1MMQ4</accession>
<evidence type="ECO:0000313" key="1">
    <source>
        <dbReference type="EMBL" id="OMH41029.1"/>
    </source>
</evidence>
<organism evidence="1 2">
    <name type="scientific">Desulfurobacterium indicum</name>
    <dbReference type="NCBI Taxonomy" id="1914305"/>
    <lineage>
        <taxon>Bacteria</taxon>
        <taxon>Pseudomonadati</taxon>
        <taxon>Aquificota</taxon>
        <taxon>Aquificia</taxon>
        <taxon>Desulfurobacteriales</taxon>
        <taxon>Desulfurobacteriaceae</taxon>
        <taxon>Desulfurobacterium</taxon>
    </lineage>
</organism>
<sequence length="85" mass="10087">MQEDLRKAERLARTVVADFFLYNQDKIDKALKEDTLFELLGGELEDSEKFYNSNVNAAIRKSSNYFWDTLFNRLMKREAQLFDIV</sequence>
<gene>
    <name evidence="1" type="ORF">BLW93_02335</name>
</gene>
<comment type="caution">
    <text evidence="1">The sequence shown here is derived from an EMBL/GenBank/DDBJ whole genome shotgun (WGS) entry which is preliminary data.</text>
</comment>
<name>A0A1R1MMQ4_9BACT</name>
<evidence type="ECO:0000313" key="2">
    <source>
        <dbReference type="Proteomes" id="UP000187408"/>
    </source>
</evidence>